<dbReference type="Proteomes" id="UP001158045">
    <property type="component" value="Unassembled WGS sequence"/>
</dbReference>
<dbReference type="CDD" id="cd01673">
    <property type="entry name" value="dNK"/>
    <property type="match status" value="1"/>
</dbReference>
<dbReference type="EMBL" id="JARYZI010000001">
    <property type="protein sequence ID" value="MDH8676747.1"/>
    <property type="molecule type" value="Genomic_DNA"/>
</dbReference>
<keyword evidence="3" id="KW-0418">Kinase</keyword>
<protein>
    <submittedName>
        <fullName evidence="3">Deoxynucleoside kinase</fullName>
    </submittedName>
</protein>
<accession>A0ABT6N8J7</accession>
<dbReference type="InterPro" id="IPR031314">
    <property type="entry name" value="DNK_dom"/>
</dbReference>
<dbReference type="RefSeq" id="WP_281092545.1">
    <property type="nucleotide sequence ID" value="NZ_JARYZI010000001.1"/>
</dbReference>
<comment type="similarity">
    <text evidence="1">Belongs to the DCK/DGK family.</text>
</comment>
<evidence type="ECO:0000259" key="2">
    <source>
        <dbReference type="Pfam" id="PF01712"/>
    </source>
</evidence>
<evidence type="ECO:0000313" key="3">
    <source>
        <dbReference type="EMBL" id="MDH8676747.1"/>
    </source>
</evidence>
<feature type="domain" description="Deoxynucleoside kinase" evidence="2">
    <location>
        <begin position="24"/>
        <end position="225"/>
    </location>
</feature>
<dbReference type="InterPro" id="IPR050566">
    <property type="entry name" value="Deoxyribonucleoside_kinase"/>
</dbReference>
<evidence type="ECO:0000313" key="4">
    <source>
        <dbReference type="Proteomes" id="UP001158045"/>
    </source>
</evidence>
<organism evidence="3 4">
    <name type="scientific">Fusibacter bizertensis</name>
    <dbReference type="NCBI Taxonomy" id="1488331"/>
    <lineage>
        <taxon>Bacteria</taxon>
        <taxon>Bacillati</taxon>
        <taxon>Bacillota</taxon>
        <taxon>Clostridia</taxon>
        <taxon>Eubacteriales</taxon>
        <taxon>Eubacteriales Family XII. Incertae Sedis</taxon>
        <taxon>Fusibacter</taxon>
    </lineage>
</organism>
<gene>
    <name evidence="3" type="ORF">QE109_01240</name>
</gene>
<dbReference type="SUPFAM" id="SSF52540">
    <property type="entry name" value="P-loop containing nucleoside triphosphate hydrolases"/>
    <property type="match status" value="1"/>
</dbReference>
<sequence>MTVSYTCTNKENYVDKGASRNMAIVIDGIIGAGKSTVGHFLSDMLQVPIFEELKDDGKESLAQRMLDLFYADQTRWSAIIQVMFLNDRFKDLKKIEAEGDNAILDRSIYGDEIFAKTIHERGQMTADEFHIYRDLLHNMLQHIKAPQVLIYIDVSVDTAMERINKRARSTEGDLIPRDYMEDLRRNYELWFEQFDLCPKVRFDLNNSALDDNGNVKESVKLEILEAIRPYVLPEHKI</sequence>
<name>A0ABT6N8J7_9FIRM</name>
<dbReference type="PANTHER" id="PTHR10513">
    <property type="entry name" value="DEOXYNUCLEOSIDE KINASE"/>
    <property type="match status" value="1"/>
</dbReference>
<dbReference type="PIRSF" id="PIRSF000705">
    <property type="entry name" value="DNK"/>
    <property type="match status" value="1"/>
</dbReference>
<comment type="caution">
    <text evidence="3">The sequence shown here is derived from an EMBL/GenBank/DDBJ whole genome shotgun (WGS) entry which is preliminary data.</text>
</comment>
<dbReference type="InterPro" id="IPR027417">
    <property type="entry name" value="P-loop_NTPase"/>
</dbReference>
<dbReference type="GO" id="GO:0016301">
    <property type="term" value="F:kinase activity"/>
    <property type="evidence" value="ECO:0007669"/>
    <property type="project" value="UniProtKB-KW"/>
</dbReference>
<evidence type="ECO:0000256" key="1">
    <source>
        <dbReference type="ARBA" id="ARBA00007420"/>
    </source>
</evidence>
<reference evidence="3 4" key="1">
    <citation type="submission" date="2023-04" db="EMBL/GenBank/DDBJ databases">
        <title>Fusibacter bizertensis strain WBS, isolated from littoral bottom sediments of the Arctic seas - biochemical and genomic analysis.</title>
        <authorList>
            <person name="Brioukhanov A.L."/>
        </authorList>
    </citation>
    <scope>NUCLEOTIDE SEQUENCE [LARGE SCALE GENOMIC DNA]</scope>
    <source>
        <strain evidence="3 4">WBS</strain>
    </source>
</reference>
<dbReference type="Gene3D" id="3.40.50.300">
    <property type="entry name" value="P-loop containing nucleotide triphosphate hydrolases"/>
    <property type="match status" value="1"/>
</dbReference>
<keyword evidence="3" id="KW-0808">Transferase</keyword>
<dbReference type="PANTHER" id="PTHR10513:SF35">
    <property type="entry name" value="DEOXYADENOSINE KINASE"/>
    <property type="match status" value="1"/>
</dbReference>
<proteinExistence type="inferred from homology"/>
<keyword evidence="4" id="KW-1185">Reference proteome</keyword>
<dbReference type="InterPro" id="IPR002624">
    <property type="entry name" value="DCK/DGK"/>
</dbReference>
<dbReference type="Pfam" id="PF01712">
    <property type="entry name" value="dNK"/>
    <property type="match status" value="1"/>
</dbReference>